<protein>
    <submittedName>
        <fullName evidence="4">von Willebrand factor type A domain-containing protein</fullName>
    </submittedName>
</protein>
<keyword evidence="2" id="KW-0732">Signal</keyword>
<name>A0ABS2CP76_9MICO</name>
<dbReference type="InterPro" id="IPR051266">
    <property type="entry name" value="CLCR"/>
</dbReference>
<dbReference type="InterPro" id="IPR021908">
    <property type="entry name" value="YfbK_C"/>
</dbReference>
<evidence type="ECO:0000256" key="1">
    <source>
        <dbReference type="SAM" id="MobiDB-lite"/>
    </source>
</evidence>
<reference evidence="4" key="1">
    <citation type="submission" date="2021-02" db="EMBL/GenBank/DDBJ databases">
        <title>Phycicoccus sp. MQZ13P-5T, whole genome shotgun sequence.</title>
        <authorList>
            <person name="Tuo L."/>
        </authorList>
    </citation>
    <scope>NUCLEOTIDE SEQUENCE</scope>
    <source>
        <strain evidence="4">MQZ13P-5</strain>
    </source>
</reference>
<evidence type="ECO:0000256" key="2">
    <source>
        <dbReference type="SAM" id="SignalP"/>
    </source>
</evidence>
<feature type="signal peptide" evidence="2">
    <location>
        <begin position="1"/>
        <end position="22"/>
    </location>
</feature>
<evidence type="ECO:0000259" key="3">
    <source>
        <dbReference type="PROSITE" id="PS50234"/>
    </source>
</evidence>
<dbReference type="PANTHER" id="PTHR10579:SF43">
    <property type="entry name" value="ZINC FINGER (C3HC4-TYPE RING FINGER) FAMILY PROTEIN"/>
    <property type="match status" value="1"/>
</dbReference>
<evidence type="ECO:0000313" key="4">
    <source>
        <dbReference type="EMBL" id="MBM6401233.1"/>
    </source>
</evidence>
<dbReference type="Pfam" id="PF12450">
    <property type="entry name" value="vWF_A"/>
    <property type="match status" value="1"/>
</dbReference>
<dbReference type="InterPro" id="IPR036465">
    <property type="entry name" value="vWFA_dom_sf"/>
</dbReference>
<dbReference type="PROSITE" id="PS51257">
    <property type="entry name" value="PROKAR_LIPOPROTEIN"/>
    <property type="match status" value="1"/>
</dbReference>
<keyword evidence="5" id="KW-1185">Reference proteome</keyword>
<dbReference type="PANTHER" id="PTHR10579">
    <property type="entry name" value="CALCIUM-ACTIVATED CHLORIDE CHANNEL REGULATOR"/>
    <property type="match status" value="1"/>
</dbReference>
<dbReference type="SMART" id="SM00327">
    <property type="entry name" value="VWA"/>
    <property type="match status" value="1"/>
</dbReference>
<dbReference type="Gene3D" id="3.40.50.410">
    <property type="entry name" value="von Willebrand factor, type A domain"/>
    <property type="match status" value="1"/>
</dbReference>
<feature type="domain" description="VWFA" evidence="3">
    <location>
        <begin position="166"/>
        <end position="348"/>
    </location>
</feature>
<dbReference type="PROSITE" id="PS50234">
    <property type="entry name" value="VWFA"/>
    <property type="match status" value="1"/>
</dbReference>
<proteinExistence type="predicted"/>
<evidence type="ECO:0000313" key="5">
    <source>
        <dbReference type="Proteomes" id="UP001430172"/>
    </source>
</evidence>
<dbReference type="EMBL" id="JAFDVD010000013">
    <property type="protein sequence ID" value="MBM6401233.1"/>
    <property type="molecule type" value="Genomic_DNA"/>
</dbReference>
<accession>A0ABS2CP76</accession>
<feature type="chain" id="PRO_5047367879" evidence="2">
    <location>
        <begin position="23"/>
        <end position="510"/>
    </location>
</feature>
<dbReference type="RefSeq" id="WP_204131695.1">
    <property type="nucleotide sequence ID" value="NZ_JAFDVD010000013.1"/>
</dbReference>
<dbReference type="InterPro" id="IPR022156">
    <property type="entry name" value="Uncharacterised_YfbK_N"/>
</dbReference>
<dbReference type="Pfam" id="PF00092">
    <property type="entry name" value="VWA"/>
    <property type="match status" value="1"/>
</dbReference>
<dbReference type="InterPro" id="IPR002035">
    <property type="entry name" value="VWF_A"/>
</dbReference>
<feature type="region of interest" description="Disordered" evidence="1">
    <location>
        <begin position="28"/>
        <end position="79"/>
    </location>
</feature>
<dbReference type="Proteomes" id="UP001430172">
    <property type="component" value="Unassembled WGS sequence"/>
</dbReference>
<comment type="caution">
    <text evidence="4">The sequence shown here is derived from an EMBL/GenBank/DDBJ whole genome shotgun (WGS) entry which is preliminary data.</text>
</comment>
<dbReference type="SUPFAM" id="SSF53300">
    <property type="entry name" value="vWA-like"/>
    <property type="match status" value="1"/>
</dbReference>
<dbReference type="Pfam" id="PF12034">
    <property type="entry name" value="YfbK_C"/>
    <property type="match status" value="1"/>
</dbReference>
<sequence>MTMHHRSRTAWAAAALATTILAAGCSAGSHDGNGSSAGEYQPGPNGAAPNGQRDTNDNGGDRGYTPNRHQALTDPSEDAQSTFALDIDTGSYTRFRDAVRNGTSLPRNEIRTEEFVNYFEQDYDAPRDGLGVSIDAATLPFAPGHRLVRVGIRSADVADRDRLDANLVLVVDCSGSMDEAGKMETTKAALRTLAANLRPTDTVAMVCYSTEADLLLEPTPASDRQALEDAIHELSPQASTNAAAGLSLGYDVAARMRADSENEHRMTRVVLVSDGVANVGPTSTGGILERIGTETRNGINLVSVGVGIADYDDELLEQLADRGDGWHVYVDTEAEAERVFATGLTNSLVLTAKDAKAQVEFDPELVAGYRLVGYENRAVADDDFRDDSVDGGEVFAGHATTALYDVELREGSGRGKFVSATVRYQEASGEAVERRAALTGDDCVTDLDEASPRLQQDLVVAMLTDHLTDGPWSERVDPSTLREAARSLPDRLDGDRDVAELVDLVERTTA</sequence>
<organism evidence="4 5">
    <name type="scientific">Phycicoccus sonneratiae</name>
    <dbReference type="NCBI Taxonomy" id="2807628"/>
    <lineage>
        <taxon>Bacteria</taxon>
        <taxon>Bacillati</taxon>
        <taxon>Actinomycetota</taxon>
        <taxon>Actinomycetes</taxon>
        <taxon>Micrococcales</taxon>
        <taxon>Intrasporangiaceae</taxon>
        <taxon>Phycicoccus</taxon>
    </lineage>
</organism>
<gene>
    <name evidence="4" type="ORF">JQN70_12605</name>
</gene>